<dbReference type="PANTHER" id="PTHR11575:SF24">
    <property type="entry name" value="5'-NUCLEOTIDASE"/>
    <property type="match status" value="1"/>
</dbReference>
<dbReference type="SUPFAM" id="SSF55816">
    <property type="entry name" value="5'-nucleotidase (syn. UDP-sugar hydrolase), C-terminal domain"/>
    <property type="match status" value="1"/>
</dbReference>
<gene>
    <name evidence="2" type="ORF">ACFO9K_01370</name>
</gene>
<evidence type="ECO:0000313" key="2">
    <source>
        <dbReference type="EMBL" id="MFC4822903.1"/>
    </source>
</evidence>
<sequence length="449" mass="48722">MRLLHYSDVENVYDRPERAGRLAGCVAARRDAETVVVGTGDDIGPGVLPMVEDGAQALDFFEALDADVQTFGNHDFDYGLDATRSVVRESPQTWVSANVREDGDPFAADAGVVPVTVVERDGRRVGFVGVSEPESSIPDSLTVADPASAVRERAAELRAEGVERVVALAHVHDERLTALARAAELDAILAGHVHGERRDRIDDTLVVRPCANGRVVWEVELGDEVRATRREVERFPCAEQVADRLRTRMAETGLSAVLDSVDDPIERDRRACFAGEQRVSNFLADAYRWAGDADVGYYDTGMLRSGPPLSGEVTVADVMGLAPFAADLCVVSVSGAALRELAEATVVTDERAAWIADDEAWWGQFAGMSVVWNRDGRAVREVRVGGDSLDPEAEYALATNEYVVETDEFPGVTRADVTEVVGVQYDALVEYARESGVEASLDGRITVER</sequence>
<accession>A0ABD5PWX7</accession>
<proteinExistence type="predicted"/>
<keyword evidence="3" id="KW-1185">Reference proteome</keyword>
<organism evidence="2 3">
    <name type="scientific">Halorussus aquaticus</name>
    <dbReference type="NCBI Taxonomy" id="2953748"/>
    <lineage>
        <taxon>Archaea</taxon>
        <taxon>Methanobacteriati</taxon>
        <taxon>Methanobacteriota</taxon>
        <taxon>Stenosarchaea group</taxon>
        <taxon>Halobacteria</taxon>
        <taxon>Halobacteriales</taxon>
        <taxon>Haladaptataceae</taxon>
        <taxon>Halorussus</taxon>
    </lineage>
</organism>
<dbReference type="EMBL" id="JBHSHT010000001">
    <property type="protein sequence ID" value="MFC4822903.1"/>
    <property type="molecule type" value="Genomic_DNA"/>
</dbReference>
<dbReference type="InterPro" id="IPR029052">
    <property type="entry name" value="Metallo-depent_PP-like"/>
</dbReference>
<dbReference type="InterPro" id="IPR006179">
    <property type="entry name" value="5_nucleotidase/apyrase"/>
</dbReference>
<evidence type="ECO:0000259" key="1">
    <source>
        <dbReference type="Pfam" id="PF02872"/>
    </source>
</evidence>
<dbReference type="GeneID" id="73046055"/>
<dbReference type="RefSeq" id="WP_254267589.1">
    <property type="nucleotide sequence ID" value="NZ_CP100400.1"/>
</dbReference>
<dbReference type="PANTHER" id="PTHR11575">
    <property type="entry name" value="5'-NUCLEOTIDASE-RELATED"/>
    <property type="match status" value="1"/>
</dbReference>
<name>A0ABD5PWX7_9EURY</name>
<dbReference type="InterPro" id="IPR036907">
    <property type="entry name" value="5'-Nucleotdase_C_sf"/>
</dbReference>
<dbReference type="InterPro" id="IPR008334">
    <property type="entry name" value="5'-Nucleotdase_C"/>
</dbReference>
<dbReference type="AlphaFoldDB" id="A0ABD5PWX7"/>
<comment type="caution">
    <text evidence="2">The sequence shown here is derived from an EMBL/GenBank/DDBJ whole genome shotgun (WGS) entry which is preliminary data.</text>
</comment>
<dbReference type="CDD" id="cd00845">
    <property type="entry name" value="MPP_UshA_N_like"/>
    <property type="match status" value="1"/>
</dbReference>
<reference evidence="2 3" key="1">
    <citation type="journal article" date="2019" name="Int. J. Syst. Evol. Microbiol.">
        <title>The Global Catalogue of Microorganisms (GCM) 10K type strain sequencing project: providing services to taxonomists for standard genome sequencing and annotation.</title>
        <authorList>
            <consortium name="The Broad Institute Genomics Platform"/>
            <consortium name="The Broad Institute Genome Sequencing Center for Infectious Disease"/>
            <person name="Wu L."/>
            <person name="Ma J."/>
        </authorList>
    </citation>
    <scope>NUCLEOTIDE SEQUENCE [LARGE SCALE GENOMIC DNA]</scope>
    <source>
        <strain evidence="2 3">XZYJ18</strain>
    </source>
</reference>
<protein>
    <submittedName>
        <fullName evidence="2">Bifunctional metallophosphatase/5'-nucleotidase</fullName>
    </submittedName>
</protein>
<dbReference type="SUPFAM" id="SSF56300">
    <property type="entry name" value="Metallo-dependent phosphatases"/>
    <property type="match status" value="1"/>
</dbReference>
<dbReference type="Gene3D" id="3.60.21.10">
    <property type="match status" value="1"/>
</dbReference>
<evidence type="ECO:0000313" key="3">
    <source>
        <dbReference type="Proteomes" id="UP001595945"/>
    </source>
</evidence>
<dbReference type="PRINTS" id="PR01607">
    <property type="entry name" value="APYRASEFAMLY"/>
</dbReference>
<feature type="domain" description="5'-Nucleotidase C-terminal" evidence="1">
    <location>
        <begin position="266"/>
        <end position="409"/>
    </location>
</feature>
<dbReference type="Pfam" id="PF02872">
    <property type="entry name" value="5_nucleotid_C"/>
    <property type="match status" value="1"/>
</dbReference>
<dbReference type="Proteomes" id="UP001595945">
    <property type="component" value="Unassembled WGS sequence"/>
</dbReference>
<dbReference type="Gene3D" id="3.90.780.10">
    <property type="entry name" value="5'-Nucleotidase, C-terminal domain"/>
    <property type="match status" value="1"/>
</dbReference>